<dbReference type="PANTHER" id="PTHR12792">
    <property type="entry name" value="EXTRA SPINDLE POLES 1-RELATED"/>
    <property type="match status" value="1"/>
</dbReference>
<dbReference type="GO" id="GO:0005737">
    <property type="term" value="C:cytoplasm"/>
    <property type="evidence" value="ECO:0007669"/>
    <property type="project" value="TreeGrafter"/>
</dbReference>
<dbReference type="GO" id="GO:0006508">
    <property type="term" value="P:proteolysis"/>
    <property type="evidence" value="ECO:0007669"/>
    <property type="project" value="InterPro"/>
</dbReference>
<dbReference type="InterPro" id="IPR011990">
    <property type="entry name" value="TPR-like_helical_dom_sf"/>
</dbReference>
<name>A0A9P7YJJ9_9HELO</name>
<evidence type="ECO:0000256" key="4">
    <source>
        <dbReference type="ARBA" id="ARBA00022829"/>
    </source>
</evidence>
<feature type="compositionally biased region" description="Basic and acidic residues" evidence="5">
    <location>
        <begin position="620"/>
        <end position="631"/>
    </location>
</feature>
<comment type="caution">
    <text evidence="7">The sequence shown here is derived from an EMBL/GenBank/DDBJ whole genome shotgun (WGS) entry which is preliminary data.</text>
</comment>
<feature type="domain" description="Peptidase C50" evidence="6">
    <location>
        <begin position="1193"/>
        <end position="1288"/>
    </location>
</feature>
<proteinExistence type="predicted"/>
<evidence type="ECO:0000313" key="7">
    <source>
        <dbReference type="EMBL" id="KAG9234260.1"/>
    </source>
</evidence>
<dbReference type="OrthoDB" id="10255632at2759"/>
<dbReference type="GO" id="GO:0072686">
    <property type="term" value="C:mitotic spindle"/>
    <property type="evidence" value="ECO:0007669"/>
    <property type="project" value="TreeGrafter"/>
</dbReference>
<dbReference type="InterPro" id="IPR030397">
    <property type="entry name" value="SEPARIN_core_dom"/>
</dbReference>
<evidence type="ECO:0000259" key="6">
    <source>
        <dbReference type="PROSITE" id="PS51700"/>
    </source>
</evidence>
<evidence type="ECO:0000256" key="3">
    <source>
        <dbReference type="ARBA" id="ARBA00022801"/>
    </source>
</evidence>
<dbReference type="GO" id="GO:0044732">
    <property type="term" value="C:mitotic spindle pole body"/>
    <property type="evidence" value="ECO:0007669"/>
    <property type="project" value="TreeGrafter"/>
</dbReference>
<protein>
    <recommendedName>
        <fullName evidence="2">separase</fullName>
        <ecNumber evidence="2">3.4.22.49</ecNumber>
    </recommendedName>
</protein>
<dbReference type="InterPro" id="IPR005314">
    <property type="entry name" value="Peptidase_C50"/>
</dbReference>
<dbReference type="EC" id="3.4.22.49" evidence="2"/>
<dbReference type="Proteomes" id="UP000824998">
    <property type="component" value="Unassembled WGS sequence"/>
</dbReference>
<dbReference type="PANTHER" id="PTHR12792:SF0">
    <property type="entry name" value="SEPARIN"/>
    <property type="match status" value="1"/>
</dbReference>
<evidence type="ECO:0000256" key="1">
    <source>
        <dbReference type="ARBA" id="ARBA00000451"/>
    </source>
</evidence>
<sequence>MAEMYRTAGRYDELFQVFKRLQDDQISGGSLNKIAAALTTQPLRKAWERDEASTTLARTIHTLLKIQLKYLDPTTQNIKLGETWSVEEQGAFLEQQLLYLCNQTKTSTSLSRLQLATFTTLLSIYDKKVYPIRRLRVLIELMSIRSDIHESLQAEVGKELRMDILKSHNVLRSDDASLQTYWLHYQALAISTVELRQDAPSLELLTNSISKWMSILKDCADLNALEREVDDVAGLIRHLQVIATFLQVQGLERLRITVLQVVNGLSEHMDSASGDDNIVISFVTLGSQWLHLGYSGRAGLALDKAHIHSDRNGTSGIPILQLHVAYAEYLLAIGNIEKAEEYLHRAQAIYSCDSAAKSGSSPTTPEEKASKTRLLATAYLVHSKLALTRGATHVALNHAKQSVRLLRRAWARVEEHIRRRDAASDEATLQSDVDRLATSVSKLKMSTVSISETAASLPPSSQSSFWTLIIPLFRSLNHLSEVYAHHGMFQETIYYAEQGYNMVKGFNSEAHQAMASTLMGNIYLRSGSLDKGSEMLLAAKEFSLPLEKSRDTALLAHYMGNMYGTLGDRDAELASYQVAENTVDLLLSDPPPTATQTGTDLEKGMEELSLSSSKGPAKRKAPDRSKPDVKGKKTSSRSKSPIPVVQPPISEECSPLRSLKSTILRSKVQVLNVMKQFKEAQKLLEGVTSSMKTQVEVVDHRLTIAKQLLLESLGYMTADPVYSVLQDSTISFPSVAVPSRGENIGDKLSVVKTTPPKRAPAGRSGRAQIRPKSAASTTCFEKLCQAQEYLMEAHSIAIVSSPMDLIHKLASLLNSVSILLSASGYSKGKAMASPAFASAGIEMARNLALRRERKTILLDSSPDSRPEDSSWPTVGPTEEIRSSLILSQDLSRFQKDYIDIIPSSWTAVSISLSESQNELVVTRLQAGQGPFVLRLPLGRHNSMDADEEVFGFEQGRSELSEIIKLANESAHSSRDTNSKEAKIAWWEEREELDARLKDLLENIEKVWLGGFTGIFSQHALRPDLLARFQKSFQNILNKHLPSRQKTKKRNASPCVTLDPRILDLFIGLGDASVEDADFSEPLTDLLYFVIDVLQFQGELNAYAEIDFDSIVVETQDALRYYHEAVHASSGVDDRRHTVLILDKALHAFPWESIPCMIGQAVSRLPSLGCLRERILLQQDEERGDSREGQYVDRNSGAYVLNPSGDLKNTQATFRKSLQALKEWDGTIEREPSEARIQINLASKDIFLYFGHGSGAQYIRAKEIRKLERCSVAFLMGCSSGTLSEVGEFEPYGPAMNYMHAGCPALVATLWDVTDKDIDRFAKTTFENWDLFEKEDNKSEKKGKGRKKGQASVKQRQSLIEAVSKGREACHLRYLNAAAVCVYGVPVYLR</sequence>
<dbReference type="GO" id="GO:0005634">
    <property type="term" value="C:nucleus"/>
    <property type="evidence" value="ECO:0007669"/>
    <property type="project" value="InterPro"/>
</dbReference>
<reference evidence="7" key="1">
    <citation type="journal article" date="2021" name="IMA Fungus">
        <title>Genomic characterization of three marine fungi, including Emericellopsis atlantica sp. nov. with signatures of a generalist lifestyle and marine biomass degradation.</title>
        <authorList>
            <person name="Hagestad O.C."/>
            <person name="Hou L."/>
            <person name="Andersen J.H."/>
            <person name="Hansen E.H."/>
            <person name="Altermark B."/>
            <person name="Li C."/>
            <person name="Kuhnert E."/>
            <person name="Cox R.J."/>
            <person name="Crous P.W."/>
            <person name="Spatafora J.W."/>
            <person name="Lail K."/>
            <person name="Amirebrahimi M."/>
            <person name="Lipzen A."/>
            <person name="Pangilinan J."/>
            <person name="Andreopoulos W."/>
            <person name="Hayes R.D."/>
            <person name="Ng V."/>
            <person name="Grigoriev I.V."/>
            <person name="Jackson S.A."/>
            <person name="Sutton T.D.S."/>
            <person name="Dobson A.D.W."/>
            <person name="Rama T."/>
        </authorList>
    </citation>
    <scope>NUCLEOTIDE SEQUENCE</scope>
    <source>
        <strain evidence="7">TRa018bII</strain>
    </source>
</reference>
<accession>A0A9P7YJJ9</accession>
<comment type="catalytic activity">
    <reaction evidence="1">
        <text>All bonds known to be hydrolyzed by this endopeptidase have arginine in P1 and an acidic residue in P4. P6 is often occupied by an acidic residue or by a hydroxy-amino-acid residue, the phosphorylation of which enhances cleavage.</text>
        <dbReference type="EC" id="3.4.22.49"/>
    </reaction>
</comment>
<keyword evidence="8" id="KW-1185">Reference proteome</keyword>
<evidence type="ECO:0000256" key="2">
    <source>
        <dbReference type="ARBA" id="ARBA00012489"/>
    </source>
</evidence>
<dbReference type="GO" id="GO:0004197">
    <property type="term" value="F:cysteine-type endopeptidase activity"/>
    <property type="evidence" value="ECO:0007669"/>
    <property type="project" value="InterPro"/>
</dbReference>
<keyword evidence="3" id="KW-0378">Hydrolase</keyword>
<feature type="region of interest" description="Disordered" evidence="5">
    <location>
        <begin position="586"/>
        <end position="649"/>
    </location>
</feature>
<dbReference type="EMBL" id="MU251469">
    <property type="protein sequence ID" value="KAG9234260.1"/>
    <property type="molecule type" value="Genomic_DNA"/>
</dbReference>
<keyword evidence="4" id="KW-0159">Chromosome partition</keyword>
<organism evidence="7 8">
    <name type="scientific">Amylocarpus encephaloides</name>
    <dbReference type="NCBI Taxonomy" id="45428"/>
    <lineage>
        <taxon>Eukaryota</taxon>
        <taxon>Fungi</taxon>
        <taxon>Dikarya</taxon>
        <taxon>Ascomycota</taxon>
        <taxon>Pezizomycotina</taxon>
        <taxon>Leotiomycetes</taxon>
        <taxon>Helotiales</taxon>
        <taxon>Helotiales incertae sedis</taxon>
        <taxon>Amylocarpus</taxon>
    </lineage>
</organism>
<dbReference type="GO" id="GO:0051307">
    <property type="term" value="P:meiotic chromosome separation"/>
    <property type="evidence" value="ECO:0007669"/>
    <property type="project" value="TreeGrafter"/>
</dbReference>
<dbReference type="Pfam" id="PF03568">
    <property type="entry name" value="Separin_C"/>
    <property type="match status" value="1"/>
</dbReference>
<gene>
    <name evidence="7" type="ORF">BJ875DRAFT_462022</name>
</gene>
<dbReference type="PROSITE" id="PS51700">
    <property type="entry name" value="SEPARIN"/>
    <property type="match status" value="1"/>
</dbReference>
<dbReference type="SUPFAM" id="SSF48452">
    <property type="entry name" value="TPR-like"/>
    <property type="match status" value="1"/>
</dbReference>
<evidence type="ECO:0000313" key="8">
    <source>
        <dbReference type="Proteomes" id="UP000824998"/>
    </source>
</evidence>
<evidence type="ECO:0000256" key="5">
    <source>
        <dbReference type="SAM" id="MobiDB-lite"/>
    </source>
</evidence>
<dbReference type="Gene3D" id="1.25.40.10">
    <property type="entry name" value="Tetratricopeptide repeat domain"/>
    <property type="match status" value="1"/>
</dbReference>
<feature type="region of interest" description="Disordered" evidence="5">
    <location>
        <begin position="857"/>
        <end position="876"/>
    </location>
</feature>